<name>A0ABP8VKU3_9MICO</name>
<dbReference type="Proteomes" id="UP001501295">
    <property type="component" value="Unassembled WGS sequence"/>
</dbReference>
<gene>
    <name evidence="1" type="ORF">GCM10025780_05130</name>
</gene>
<reference evidence="2" key="1">
    <citation type="journal article" date="2019" name="Int. J. Syst. Evol. Microbiol.">
        <title>The Global Catalogue of Microorganisms (GCM) 10K type strain sequencing project: providing services to taxonomists for standard genome sequencing and annotation.</title>
        <authorList>
            <consortium name="The Broad Institute Genomics Platform"/>
            <consortium name="The Broad Institute Genome Sequencing Center for Infectious Disease"/>
            <person name="Wu L."/>
            <person name="Ma J."/>
        </authorList>
    </citation>
    <scope>NUCLEOTIDE SEQUENCE [LARGE SCALE GENOMIC DNA]</scope>
    <source>
        <strain evidence="2">JCM 18956</strain>
    </source>
</reference>
<evidence type="ECO:0000313" key="2">
    <source>
        <dbReference type="Proteomes" id="UP001501295"/>
    </source>
</evidence>
<organism evidence="1 2">
    <name type="scientific">Frondihabitans cladoniiphilus</name>
    <dbReference type="NCBI Taxonomy" id="715785"/>
    <lineage>
        <taxon>Bacteria</taxon>
        <taxon>Bacillati</taxon>
        <taxon>Actinomycetota</taxon>
        <taxon>Actinomycetes</taxon>
        <taxon>Micrococcales</taxon>
        <taxon>Microbacteriaceae</taxon>
        <taxon>Frondihabitans</taxon>
    </lineage>
</organism>
<comment type="caution">
    <text evidence="1">The sequence shown here is derived from an EMBL/GenBank/DDBJ whole genome shotgun (WGS) entry which is preliminary data.</text>
</comment>
<accession>A0ABP8VKU3</accession>
<proteinExistence type="predicted"/>
<sequence length="118" mass="12504">MTTAVMAETAVHGRTRIAPRAVRRIVSAVTADALSVDASDVSVELADDDGTLTVVAKTPIHVSPLGEVGRRTSGTLIERLTAAQTSIRDRTLALTGSTIGRVDLRVTGVDLKERRRVS</sequence>
<evidence type="ECO:0000313" key="1">
    <source>
        <dbReference type="EMBL" id="GAA4666406.1"/>
    </source>
</evidence>
<protein>
    <submittedName>
        <fullName evidence="1">Uncharacterized protein</fullName>
    </submittedName>
</protein>
<dbReference type="EMBL" id="BAABLM010000001">
    <property type="protein sequence ID" value="GAA4666406.1"/>
    <property type="molecule type" value="Genomic_DNA"/>
</dbReference>
<dbReference type="RefSeq" id="WP_345372867.1">
    <property type="nucleotide sequence ID" value="NZ_BAABLM010000001.1"/>
</dbReference>
<keyword evidence="2" id="KW-1185">Reference proteome</keyword>